<evidence type="ECO:0000313" key="7">
    <source>
        <dbReference type="Proteomes" id="UP000002601"/>
    </source>
</evidence>
<dbReference type="InterPro" id="IPR011701">
    <property type="entry name" value="MFS"/>
</dbReference>
<name>C6C220_MARSD</name>
<evidence type="ECO:0000256" key="4">
    <source>
        <dbReference type="SAM" id="Phobius"/>
    </source>
</evidence>
<feature type="transmembrane region" description="Helical" evidence="4">
    <location>
        <begin position="249"/>
        <end position="267"/>
    </location>
</feature>
<proteinExistence type="predicted"/>
<dbReference type="GO" id="GO:0022857">
    <property type="term" value="F:transmembrane transporter activity"/>
    <property type="evidence" value="ECO:0007669"/>
    <property type="project" value="InterPro"/>
</dbReference>
<evidence type="ECO:0000256" key="1">
    <source>
        <dbReference type="ARBA" id="ARBA00022692"/>
    </source>
</evidence>
<dbReference type="AlphaFoldDB" id="C6C220"/>
<feature type="transmembrane region" description="Helical" evidence="4">
    <location>
        <begin position="279"/>
        <end position="297"/>
    </location>
</feature>
<dbReference type="HOGENOM" id="CLU_001265_10_13_7"/>
<keyword evidence="7" id="KW-1185">Reference proteome</keyword>
<keyword evidence="1 4" id="KW-0812">Transmembrane</keyword>
<dbReference type="PANTHER" id="PTHR23531">
    <property type="entry name" value="QUINOLENE RESISTANCE PROTEIN NORA"/>
    <property type="match status" value="1"/>
</dbReference>
<dbReference type="STRING" id="526222.Desal_3170"/>
<feature type="transmembrane region" description="Helical" evidence="4">
    <location>
        <begin position="303"/>
        <end position="328"/>
    </location>
</feature>
<feature type="transmembrane region" description="Helical" evidence="4">
    <location>
        <begin position="12"/>
        <end position="32"/>
    </location>
</feature>
<dbReference type="RefSeq" id="WP_015853037.1">
    <property type="nucleotide sequence ID" value="NC_012881.1"/>
</dbReference>
<evidence type="ECO:0000256" key="3">
    <source>
        <dbReference type="ARBA" id="ARBA00023136"/>
    </source>
</evidence>
<gene>
    <name evidence="6" type="ordered locus">Desal_3170</name>
</gene>
<feature type="transmembrane region" description="Helical" evidence="4">
    <location>
        <begin position="44"/>
        <end position="64"/>
    </location>
</feature>
<protein>
    <submittedName>
        <fullName evidence="6">Major facilitator superfamily MFS_1</fullName>
    </submittedName>
</protein>
<dbReference type="SUPFAM" id="SSF103473">
    <property type="entry name" value="MFS general substrate transporter"/>
    <property type="match status" value="1"/>
</dbReference>
<keyword evidence="3 4" id="KW-0472">Membrane</keyword>
<dbReference type="InterPro" id="IPR052714">
    <property type="entry name" value="MFS_Exporter"/>
</dbReference>
<dbReference type="Gene3D" id="1.20.1250.20">
    <property type="entry name" value="MFS general substrate transporter like domains"/>
    <property type="match status" value="1"/>
</dbReference>
<feature type="transmembrane region" description="Helical" evidence="4">
    <location>
        <begin position="76"/>
        <end position="94"/>
    </location>
</feature>
<dbReference type="KEGG" id="dsa:Desal_3170"/>
<accession>C6C220</accession>
<dbReference type="PROSITE" id="PS50850">
    <property type="entry name" value="MFS"/>
    <property type="match status" value="1"/>
</dbReference>
<feature type="domain" description="Major facilitator superfamily (MFS) profile" evidence="5">
    <location>
        <begin position="173"/>
        <end position="390"/>
    </location>
</feature>
<reference evidence="6 7" key="1">
    <citation type="submission" date="2009-06" db="EMBL/GenBank/DDBJ databases">
        <title>Complete sequence of Desulfovibrio salexigens DSM 2638.</title>
        <authorList>
            <consortium name="US DOE Joint Genome Institute"/>
            <person name="Lucas S."/>
            <person name="Copeland A."/>
            <person name="Lapidus A."/>
            <person name="Glavina del Rio T."/>
            <person name="Tice H."/>
            <person name="Bruce D."/>
            <person name="Goodwin L."/>
            <person name="Pitluck S."/>
            <person name="Munk A.C."/>
            <person name="Brettin T."/>
            <person name="Detter J.C."/>
            <person name="Han C."/>
            <person name="Tapia R."/>
            <person name="Larimer F."/>
            <person name="Land M."/>
            <person name="Hauser L."/>
            <person name="Kyrpides N."/>
            <person name="Anderson I."/>
            <person name="Wall J.D."/>
            <person name="Arkin A.P."/>
            <person name="Dehal P."/>
            <person name="Chivian D."/>
            <person name="Giles B."/>
            <person name="Hazen T.C."/>
        </authorList>
    </citation>
    <scope>NUCLEOTIDE SEQUENCE [LARGE SCALE GENOMIC DNA]</scope>
    <source>
        <strain evidence="7">ATCC 14822 / DSM 2638 / NCIMB 8403 / VKM B-1763</strain>
    </source>
</reference>
<sequence length="390" mass="42887">MSEKQSLPLFEFITLCSLVFMAVCNNSVYYSLNVYLQQLDFTKSLSGLLISVYSLSGMFMYATVSNRITAENAYRFMFKGMVMVCLCGCGYLFIQGFWPLLMLRIGQGVGLFMVLAPCVAILVSMVSQDNVGSAFSLYSTALLLPYAVMPHVSELFGPLVESPAWIYAGTAGLIPVAFLLTLFLRFRTSRMEKQGQSRGEALSAKDSYANLRRLKIFSVLMVNGVYFMIFNGLFFLFQDFAHSRGIYQAGYFFSLQMGVMIAIRLFGGNLFDRFSKRGLIVTAFVFTAGGFVLLNGLHDESMLLPIAVVFGIGMGLSAPALNSLMFVVSEPRFRSFNVNMMMFTVHMGSFLGPLIGGIAVDSIGYSGFLWIAAAGTSGTALAFLLLGRVK</sequence>
<evidence type="ECO:0000313" key="6">
    <source>
        <dbReference type="EMBL" id="ACS81221.1"/>
    </source>
</evidence>
<dbReference type="Proteomes" id="UP000002601">
    <property type="component" value="Chromosome"/>
</dbReference>
<feature type="transmembrane region" description="Helical" evidence="4">
    <location>
        <begin position="135"/>
        <end position="152"/>
    </location>
</feature>
<feature type="transmembrane region" description="Helical" evidence="4">
    <location>
        <begin position="340"/>
        <end position="359"/>
    </location>
</feature>
<dbReference type="InterPro" id="IPR020846">
    <property type="entry name" value="MFS_dom"/>
</dbReference>
<dbReference type="PANTHER" id="PTHR23531:SF1">
    <property type="entry name" value="QUINOLENE RESISTANCE PROTEIN NORA"/>
    <property type="match status" value="1"/>
</dbReference>
<feature type="transmembrane region" description="Helical" evidence="4">
    <location>
        <begin position="164"/>
        <end position="184"/>
    </location>
</feature>
<feature type="transmembrane region" description="Helical" evidence="4">
    <location>
        <begin position="100"/>
        <end position="123"/>
    </location>
</feature>
<dbReference type="InterPro" id="IPR036259">
    <property type="entry name" value="MFS_trans_sf"/>
</dbReference>
<feature type="transmembrane region" description="Helical" evidence="4">
    <location>
        <begin position="365"/>
        <end position="386"/>
    </location>
</feature>
<dbReference type="eggNOG" id="COG2814">
    <property type="taxonomic scope" value="Bacteria"/>
</dbReference>
<dbReference type="Pfam" id="PF07690">
    <property type="entry name" value="MFS_1"/>
    <property type="match status" value="1"/>
</dbReference>
<dbReference type="EMBL" id="CP001649">
    <property type="protein sequence ID" value="ACS81221.1"/>
    <property type="molecule type" value="Genomic_DNA"/>
</dbReference>
<evidence type="ECO:0000259" key="5">
    <source>
        <dbReference type="PROSITE" id="PS50850"/>
    </source>
</evidence>
<organism evidence="6 7">
    <name type="scientific">Maridesulfovibrio salexigens (strain ATCC 14822 / DSM 2638 / NCIMB 8403 / VKM B-1763)</name>
    <name type="common">Desulfovibrio salexigens</name>
    <dbReference type="NCBI Taxonomy" id="526222"/>
    <lineage>
        <taxon>Bacteria</taxon>
        <taxon>Pseudomonadati</taxon>
        <taxon>Thermodesulfobacteriota</taxon>
        <taxon>Desulfovibrionia</taxon>
        <taxon>Desulfovibrionales</taxon>
        <taxon>Desulfovibrionaceae</taxon>
        <taxon>Maridesulfovibrio</taxon>
    </lineage>
</organism>
<feature type="transmembrane region" description="Helical" evidence="4">
    <location>
        <begin position="216"/>
        <end position="237"/>
    </location>
</feature>
<keyword evidence="2 4" id="KW-1133">Transmembrane helix</keyword>
<evidence type="ECO:0000256" key="2">
    <source>
        <dbReference type="ARBA" id="ARBA00022989"/>
    </source>
</evidence>